<sequence length="227" mass="23476">MYGERASSRLSGAVVWASTARTGVQRVLPDGCMDLIWSEAGLLVAGPDTRAFLAAGPPGAHYIGLRFAPGTGPAVLGIPAHALRDDRVPLDAIWPGAEAGRLAERMADSADKGAALEDIALRQPGTGALAQSLPTAVAQGLAAGRTVAAVAASVGLGERQLHRRCLDAFGYGPKTLARVLRMQRALRLARRGIPFAQVAAVAGYADQPHLAREVRALAGLPLGELIG</sequence>
<proteinExistence type="predicted"/>
<evidence type="ECO:0000256" key="2">
    <source>
        <dbReference type="ARBA" id="ARBA00023125"/>
    </source>
</evidence>
<keyword evidence="2" id="KW-0238">DNA-binding</keyword>
<accession>A0A4U0T8L4</accession>
<dbReference type="SMART" id="SM00342">
    <property type="entry name" value="HTH_ARAC"/>
    <property type="match status" value="1"/>
</dbReference>
<dbReference type="InterPro" id="IPR046532">
    <property type="entry name" value="DUF6597"/>
</dbReference>
<dbReference type="PROSITE" id="PS01124">
    <property type="entry name" value="HTH_ARAC_FAMILY_2"/>
    <property type="match status" value="1"/>
</dbReference>
<evidence type="ECO:0000313" key="5">
    <source>
        <dbReference type="EMBL" id="TKA10965.1"/>
    </source>
</evidence>
<evidence type="ECO:0000313" key="6">
    <source>
        <dbReference type="Proteomes" id="UP000305778"/>
    </source>
</evidence>
<keyword evidence="1" id="KW-0805">Transcription regulation</keyword>
<dbReference type="Gene3D" id="1.10.10.60">
    <property type="entry name" value="Homeodomain-like"/>
    <property type="match status" value="1"/>
</dbReference>
<gene>
    <name evidence="5" type="ORF">FCI23_13415</name>
</gene>
<protein>
    <submittedName>
        <fullName evidence="5">Helix-turn-helix transcriptional regulator</fullName>
    </submittedName>
</protein>
<dbReference type="OrthoDB" id="9815799at2"/>
<reference evidence="5 6" key="1">
    <citation type="submission" date="2019-04" db="EMBL/GenBank/DDBJ databases">
        <title>Streptomyces oryziradicis sp. nov., a novel actinomycete isolated from rhizosphere soil of rice (Oryza sativa L.).</title>
        <authorList>
            <person name="Li C."/>
        </authorList>
    </citation>
    <scope>NUCLEOTIDE SEQUENCE [LARGE SCALE GENOMIC DNA]</scope>
    <source>
        <strain evidence="5 6">NEAU-C40</strain>
    </source>
</reference>
<dbReference type="EMBL" id="SUMC01000010">
    <property type="protein sequence ID" value="TKA10965.1"/>
    <property type="molecule type" value="Genomic_DNA"/>
</dbReference>
<dbReference type="Pfam" id="PF20240">
    <property type="entry name" value="DUF6597"/>
    <property type="match status" value="1"/>
</dbReference>
<dbReference type="GO" id="GO:0043565">
    <property type="term" value="F:sequence-specific DNA binding"/>
    <property type="evidence" value="ECO:0007669"/>
    <property type="project" value="InterPro"/>
</dbReference>
<dbReference type="InterPro" id="IPR050204">
    <property type="entry name" value="AraC_XylS_family_regulators"/>
</dbReference>
<dbReference type="InterPro" id="IPR018062">
    <property type="entry name" value="HTH_AraC-typ_CS"/>
</dbReference>
<dbReference type="RefSeq" id="WP_136723760.1">
    <property type="nucleotide sequence ID" value="NZ_SUMC01000010.1"/>
</dbReference>
<dbReference type="PROSITE" id="PS00041">
    <property type="entry name" value="HTH_ARAC_FAMILY_1"/>
    <property type="match status" value="1"/>
</dbReference>
<dbReference type="PANTHER" id="PTHR46796:SF15">
    <property type="entry name" value="BLL1074 PROTEIN"/>
    <property type="match status" value="1"/>
</dbReference>
<dbReference type="GO" id="GO:0003700">
    <property type="term" value="F:DNA-binding transcription factor activity"/>
    <property type="evidence" value="ECO:0007669"/>
    <property type="project" value="InterPro"/>
</dbReference>
<dbReference type="Pfam" id="PF12833">
    <property type="entry name" value="HTH_18"/>
    <property type="match status" value="1"/>
</dbReference>
<evidence type="ECO:0000256" key="1">
    <source>
        <dbReference type="ARBA" id="ARBA00023015"/>
    </source>
</evidence>
<name>A0A4U0T8L4_9ACTN</name>
<keyword evidence="6" id="KW-1185">Reference proteome</keyword>
<evidence type="ECO:0000256" key="3">
    <source>
        <dbReference type="ARBA" id="ARBA00023163"/>
    </source>
</evidence>
<evidence type="ECO:0000259" key="4">
    <source>
        <dbReference type="PROSITE" id="PS01124"/>
    </source>
</evidence>
<comment type="caution">
    <text evidence="5">The sequence shown here is derived from an EMBL/GenBank/DDBJ whole genome shotgun (WGS) entry which is preliminary data.</text>
</comment>
<dbReference type="PANTHER" id="PTHR46796">
    <property type="entry name" value="HTH-TYPE TRANSCRIPTIONAL ACTIVATOR RHAS-RELATED"/>
    <property type="match status" value="1"/>
</dbReference>
<keyword evidence="3" id="KW-0804">Transcription</keyword>
<feature type="domain" description="HTH araC/xylS-type" evidence="4">
    <location>
        <begin position="131"/>
        <end position="227"/>
    </location>
</feature>
<organism evidence="5 6">
    <name type="scientific">Actinacidiphila oryziradicis</name>
    <dbReference type="NCBI Taxonomy" id="2571141"/>
    <lineage>
        <taxon>Bacteria</taxon>
        <taxon>Bacillati</taxon>
        <taxon>Actinomycetota</taxon>
        <taxon>Actinomycetes</taxon>
        <taxon>Kitasatosporales</taxon>
        <taxon>Streptomycetaceae</taxon>
        <taxon>Actinacidiphila</taxon>
    </lineage>
</organism>
<dbReference type="AlphaFoldDB" id="A0A4U0T8L4"/>
<dbReference type="Proteomes" id="UP000305778">
    <property type="component" value="Unassembled WGS sequence"/>
</dbReference>
<dbReference type="InterPro" id="IPR018060">
    <property type="entry name" value="HTH_AraC"/>
</dbReference>